<evidence type="ECO:0000256" key="1">
    <source>
        <dbReference type="ARBA" id="ARBA00009067"/>
    </source>
</evidence>
<dbReference type="InterPro" id="IPR003675">
    <property type="entry name" value="Rce1/LyrA-like_dom"/>
</dbReference>
<keyword evidence="4" id="KW-0378">Hydrolase</keyword>
<dbReference type="GO" id="GO:0008237">
    <property type="term" value="F:metallopeptidase activity"/>
    <property type="evidence" value="ECO:0007669"/>
    <property type="project" value="UniProtKB-KW"/>
</dbReference>
<comment type="similarity">
    <text evidence="1">Belongs to the UPF0177 family.</text>
</comment>
<organism evidence="4 5">
    <name type="scientific">Fructilactobacillus hinvesii</name>
    <dbReference type="NCBI Taxonomy" id="2940300"/>
    <lineage>
        <taxon>Bacteria</taxon>
        <taxon>Bacillati</taxon>
        <taxon>Bacillota</taxon>
        <taxon>Bacilli</taxon>
        <taxon>Lactobacillales</taxon>
        <taxon>Lactobacillaceae</taxon>
        <taxon>Fructilactobacillus</taxon>
    </lineage>
</organism>
<keyword evidence="2" id="KW-0472">Membrane</keyword>
<keyword evidence="4" id="KW-0645">Protease</keyword>
<accession>A0ABY5BV99</accession>
<feature type="transmembrane region" description="Helical" evidence="2">
    <location>
        <begin position="81"/>
        <end position="103"/>
    </location>
</feature>
<evidence type="ECO:0000313" key="5">
    <source>
        <dbReference type="Proteomes" id="UP001057025"/>
    </source>
</evidence>
<dbReference type="RefSeq" id="WP_252797669.1">
    <property type="nucleotide sequence ID" value="NZ_CP097118.1"/>
</dbReference>
<reference evidence="4" key="1">
    <citation type="submission" date="2022-05" db="EMBL/GenBank/DDBJ databases">
        <authorList>
            <person name="Oliphant S.A."/>
            <person name="Watson-Haigh N.S."/>
            <person name="Sumby K.M."/>
            <person name="Gardner J.M."/>
            <person name="Jiranek V."/>
        </authorList>
    </citation>
    <scope>NUCLEOTIDE SEQUENCE</scope>
    <source>
        <strain evidence="4">KI11_C11</strain>
    </source>
</reference>
<dbReference type="Pfam" id="PF02517">
    <property type="entry name" value="Rce1-like"/>
    <property type="match status" value="1"/>
</dbReference>
<feature type="transmembrane region" description="Helical" evidence="2">
    <location>
        <begin position="133"/>
        <end position="152"/>
    </location>
</feature>
<feature type="domain" description="CAAX prenyl protease 2/Lysostaphin resistance protein A-like" evidence="3">
    <location>
        <begin position="16"/>
        <end position="120"/>
    </location>
</feature>
<dbReference type="PANTHER" id="PTHR39430:SF1">
    <property type="entry name" value="PROTEASE"/>
    <property type="match status" value="1"/>
</dbReference>
<evidence type="ECO:0000256" key="2">
    <source>
        <dbReference type="SAM" id="Phobius"/>
    </source>
</evidence>
<keyword evidence="2" id="KW-1133">Transmembrane helix</keyword>
<name>A0ABY5BV99_9LACO</name>
<proteinExistence type="inferred from homology"/>
<dbReference type="Proteomes" id="UP001057025">
    <property type="component" value="Chromosome"/>
</dbReference>
<keyword evidence="4" id="KW-0482">Metalloprotease</keyword>
<keyword evidence="5" id="KW-1185">Reference proteome</keyword>
<sequence>MLIILMTLPTSFHLNLEIVLMAANAGILEELCFRGLIFPLALQALTPNHPPVTTVRLAILVSSSLFSCLHSLNILTLGQAVLPTILQIALTFCLGTITAILYFQTQNLWLAIMLHFGINVTNNSLQINSIWEFISIIIICLGLISYLLLGLVSSTNCDHDLQAFNPKKIAK</sequence>
<dbReference type="EMBL" id="CP097118">
    <property type="protein sequence ID" value="USS88383.1"/>
    <property type="molecule type" value="Genomic_DNA"/>
</dbReference>
<evidence type="ECO:0000313" key="4">
    <source>
        <dbReference type="EMBL" id="USS88383.1"/>
    </source>
</evidence>
<gene>
    <name evidence="4" type="ORF">M3M39_02585</name>
</gene>
<keyword evidence="2" id="KW-0812">Transmembrane</keyword>
<feature type="transmembrane region" description="Helical" evidence="2">
    <location>
        <begin position="54"/>
        <end position="75"/>
    </location>
</feature>
<evidence type="ECO:0000259" key="3">
    <source>
        <dbReference type="Pfam" id="PF02517"/>
    </source>
</evidence>
<dbReference type="PANTHER" id="PTHR39430">
    <property type="entry name" value="MEMBRANE-ASSOCIATED PROTEASE-RELATED"/>
    <property type="match status" value="1"/>
</dbReference>
<protein>
    <submittedName>
        <fullName evidence="4">CPBP family intramembrane metalloprotease</fullName>
    </submittedName>
</protein>